<dbReference type="EC" id="2.7.11.1" evidence="2"/>
<dbReference type="Gene3D" id="1.10.510.10">
    <property type="entry name" value="Transferase(Phosphotransferase) domain 1"/>
    <property type="match status" value="1"/>
</dbReference>
<keyword evidence="4" id="KW-0677">Repeat</keyword>
<feature type="repeat" description="PPR" evidence="10">
    <location>
        <begin position="186"/>
        <end position="220"/>
    </location>
</feature>
<reference evidence="14 15" key="1">
    <citation type="submission" date="2020-09" db="EMBL/GenBank/DDBJ databases">
        <authorList>
            <person name="Ashkenazy H."/>
        </authorList>
    </citation>
    <scope>NUCLEOTIDE SEQUENCE [LARGE SCALE GENOMIC DNA]</scope>
    <source>
        <strain evidence="15">cv. Cdm-0</strain>
    </source>
</reference>
<dbReference type="PROSITE" id="PS50011">
    <property type="entry name" value="PROTEIN_KINASE_DOM"/>
    <property type="match status" value="1"/>
</dbReference>
<dbReference type="Gene3D" id="3.30.200.20">
    <property type="entry name" value="Phosphorylase Kinase, domain 1"/>
    <property type="match status" value="1"/>
</dbReference>
<evidence type="ECO:0000256" key="5">
    <source>
        <dbReference type="ARBA" id="ARBA00023136"/>
    </source>
</evidence>
<evidence type="ECO:0000256" key="1">
    <source>
        <dbReference type="ARBA" id="ARBA00004193"/>
    </source>
</evidence>
<keyword evidence="6" id="KW-0564">Palmitate</keyword>
<dbReference type="PANTHER" id="PTHR47985:SF37">
    <property type="entry name" value="PROTEIN KINASE SUPERFAMILY PROTEIN"/>
    <property type="match status" value="1"/>
</dbReference>
<comment type="catalytic activity">
    <reaction evidence="9">
        <text>L-seryl-[protein] + ATP = O-phospho-L-seryl-[protein] + ADP + H(+)</text>
        <dbReference type="Rhea" id="RHEA:17989"/>
        <dbReference type="Rhea" id="RHEA-COMP:9863"/>
        <dbReference type="Rhea" id="RHEA-COMP:11604"/>
        <dbReference type="ChEBI" id="CHEBI:15378"/>
        <dbReference type="ChEBI" id="CHEBI:29999"/>
        <dbReference type="ChEBI" id="CHEBI:30616"/>
        <dbReference type="ChEBI" id="CHEBI:83421"/>
        <dbReference type="ChEBI" id="CHEBI:456216"/>
        <dbReference type="EC" id="2.7.11.1"/>
    </reaction>
</comment>
<dbReference type="AlphaFoldDB" id="A0A7G2E5P0"/>
<dbReference type="InterPro" id="IPR011990">
    <property type="entry name" value="TPR-like_helical_dom_sf"/>
</dbReference>
<feature type="domain" description="Protein kinase" evidence="13">
    <location>
        <begin position="315"/>
        <end position="521"/>
    </location>
</feature>
<keyword evidence="3" id="KW-0723">Serine/threonine-protein kinase</keyword>
<dbReference type="GO" id="GO:0005524">
    <property type="term" value="F:ATP binding"/>
    <property type="evidence" value="ECO:0007669"/>
    <property type="project" value="UniProtKB-UniRule"/>
</dbReference>
<evidence type="ECO:0000256" key="7">
    <source>
        <dbReference type="ARBA" id="ARBA00023288"/>
    </source>
</evidence>
<evidence type="ECO:0000256" key="11">
    <source>
        <dbReference type="PROSITE-ProRule" id="PRU10141"/>
    </source>
</evidence>
<dbReference type="EMBL" id="LR881466">
    <property type="protein sequence ID" value="CAD5316034.1"/>
    <property type="molecule type" value="Genomic_DNA"/>
</dbReference>
<evidence type="ECO:0000256" key="8">
    <source>
        <dbReference type="ARBA" id="ARBA00047899"/>
    </source>
</evidence>
<dbReference type="SUPFAM" id="SSF56112">
    <property type="entry name" value="Protein kinase-like (PK-like)"/>
    <property type="match status" value="1"/>
</dbReference>
<keyword evidence="11" id="KW-0067">ATP-binding</keyword>
<name>A0A7G2E5P0_ARATH</name>
<evidence type="ECO:0000313" key="15">
    <source>
        <dbReference type="Proteomes" id="UP000516314"/>
    </source>
</evidence>
<dbReference type="NCBIfam" id="TIGR00756">
    <property type="entry name" value="PPR"/>
    <property type="match status" value="1"/>
</dbReference>
<protein>
    <recommendedName>
        <fullName evidence="2">non-specific serine/threonine protein kinase</fullName>
        <ecNumber evidence="2">2.7.11.1</ecNumber>
    </recommendedName>
</protein>
<keyword evidence="7" id="KW-0449">Lipoprotein</keyword>
<evidence type="ECO:0000256" key="6">
    <source>
        <dbReference type="ARBA" id="ARBA00023139"/>
    </source>
</evidence>
<dbReference type="GO" id="GO:0004674">
    <property type="term" value="F:protein serine/threonine kinase activity"/>
    <property type="evidence" value="ECO:0007669"/>
    <property type="project" value="UniProtKB-KW"/>
</dbReference>
<dbReference type="PROSITE" id="PS51375">
    <property type="entry name" value="PPR"/>
    <property type="match status" value="1"/>
</dbReference>
<dbReference type="FunFam" id="1.25.40.10:FF:002935">
    <property type="entry name" value="Pentatricopeptide repeat-containing protein At1g61870, mitochondrial"/>
    <property type="match status" value="1"/>
</dbReference>
<dbReference type="FunFam" id="3.30.200.20:FF:000244">
    <property type="entry name" value="Serine/threonine-protein kinase CDL1-like"/>
    <property type="match status" value="1"/>
</dbReference>
<dbReference type="Proteomes" id="UP000516314">
    <property type="component" value="Chromosome 1"/>
</dbReference>
<keyword evidence="3" id="KW-0418">Kinase</keyword>
<gene>
    <name evidence="14" type="ORF">AT9943_LOCUS4374</name>
</gene>
<dbReference type="InterPro" id="IPR017441">
    <property type="entry name" value="Protein_kinase_ATP_BS"/>
</dbReference>
<feature type="compositionally biased region" description="Low complexity" evidence="12">
    <location>
        <begin position="503"/>
        <end position="521"/>
    </location>
</feature>
<dbReference type="PANTHER" id="PTHR47985">
    <property type="entry name" value="OS07G0668900 PROTEIN"/>
    <property type="match status" value="1"/>
</dbReference>
<accession>A0A7G2E5P0</accession>
<feature type="binding site" evidence="11">
    <location>
        <position position="344"/>
    </location>
    <ligand>
        <name>ATP</name>
        <dbReference type="ChEBI" id="CHEBI:30616"/>
    </ligand>
</feature>
<evidence type="ECO:0000256" key="2">
    <source>
        <dbReference type="ARBA" id="ARBA00012513"/>
    </source>
</evidence>
<dbReference type="Pfam" id="PF01535">
    <property type="entry name" value="PPR"/>
    <property type="match status" value="1"/>
</dbReference>
<keyword evidence="5" id="KW-0472">Membrane</keyword>
<sequence length="521" mass="58298">MALLSRIRSSTSLFRYLNASPQIRSLSSASTILSPDSKTPLTSKEKSKAALSLLKSEKDPDRILEICRAASLTPDCHIDRIAFSAAVENLAEKKHFSAVSNLLDGFIENRPDLKSERFAAHAIVLYAQANMLDHSLRVFRDLEKLEISRTVKSLNALLFACLVAKDYKEAKRVYIEMPKMYGIEPDLETYNRMIKVFCESGSASSSYSIVAEMERKGIKPNSSSFGLMISGFYAEDKSDEVGKVLAMMKDRGVNIGLTAYRGHSRKLFALFTFRSHRKGSCRQKYITEEIKKYGNVKNCGRIFKFKELIAATDNFSMDCMIGEGGFGRVYKGFLTSLNQVVAVKRLDRNGLQGTREFFAEVVVLSLAQHANLVNLIGYCVEDEQRVLVYEFMPNGSLEDHLFGKDFDLLMLYHQAFALRAIDGDRPTEEQNLISWAEPLLKDRRMFTQIVDPNLEGNYPVKGLHQALAIAAMCLQEEAETRPLMGDVVTALEFLAKPIEVVDNTNTTPASPTQTSSSDSSN</sequence>
<evidence type="ECO:0000256" key="10">
    <source>
        <dbReference type="PROSITE-ProRule" id="PRU00708"/>
    </source>
</evidence>
<organism evidence="14 15">
    <name type="scientific">Arabidopsis thaliana</name>
    <name type="common">Mouse-ear cress</name>
    <dbReference type="NCBI Taxonomy" id="3702"/>
    <lineage>
        <taxon>Eukaryota</taxon>
        <taxon>Viridiplantae</taxon>
        <taxon>Streptophyta</taxon>
        <taxon>Embryophyta</taxon>
        <taxon>Tracheophyta</taxon>
        <taxon>Spermatophyta</taxon>
        <taxon>Magnoliopsida</taxon>
        <taxon>eudicotyledons</taxon>
        <taxon>Gunneridae</taxon>
        <taxon>Pentapetalae</taxon>
        <taxon>rosids</taxon>
        <taxon>malvids</taxon>
        <taxon>Brassicales</taxon>
        <taxon>Brassicaceae</taxon>
        <taxon>Camelineae</taxon>
        <taxon>Arabidopsis</taxon>
    </lineage>
</organism>
<dbReference type="InterPro" id="IPR001245">
    <property type="entry name" value="Ser-Thr/Tyr_kinase_cat_dom"/>
</dbReference>
<feature type="region of interest" description="Disordered" evidence="12">
    <location>
        <begin position="502"/>
        <end position="521"/>
    </location>
</feature>
<evidence type="ECO:0000256" key="9">
    <source>
        <dbReference type="ARBA" id="ARBA00048679"/>
    </source>
</evidence>
<comment type="catalytic activity">
    <reaction evidence="8">
        <text>L-threonyl-[protein] + ATP = O-phospho-L-threonyl-[protein] + ADP + H(+)</text>
        <dbReference type="Rhea" id="RHEA:46608"/>
        <dbReference type="Rhea" id="RHEA-COMP:11060"/>
        <dbReference type="Rhea" id="RHEA-COMP:11605"/>
        <dbReference type="ChEBI" id="CHEBI:15378"/>
        <dbReference type="ChEBI" id="CHEBI:30013"/>
        <dbReference type="ChEBI" id="CHEBI:30616"/>
        <dbReference type="ChEBI" id="CHEBI:61977"/>
        <dbReference type="ChEBI" id="CHEBI:456216"/>
        <dbReference type="EC" id="2.7.11.1"/>
    </reaction>
</comment>
<evidence type="ECO:0000256" key="4">
    <source>
        <dbReference type="ARBA" id="ARBA00022737"/>
    </source>
</evidence>
<comment type="subcellular location">
    <subcellularLocation>
        <location evidence="1">Cell membrane</location>
        <topology evidence="1">Lipid-anchor</topology>
    </subcellularLocation>
</comment>
<proteinExistence type="predicted"/>
<dbReference type="GO" id="GO:0005886">
    <property type="term" value="C:plasma membrane"/>
    <property type="evidence" value="ECO:0007669"/>
    <property type="project" value="UniProtKB-SubCell"/>
</dbReference>
<dbReference type="Pfam" id="PF07714">
    <property type="entry name" value="PK_Tyr_Ser-Thr"/>
    <property type="match status" value="1"/>
</dbReference>
<dbReference type="Gene3D" id="1.25.40.10">
    <property type="entry name" value="Tetratricopeptide repeat domain"/>
    <property type="match status" value="1"/>
</dbReference>
<dbReference type="InterPro" id="IPR002885">
    <property type="entry name" value="PPR_rpt"/>
</dbReference>
<evidence type="ECO:0000256" key="3">
    <source>
        <dbReference type="ARBA" id="ARBA00022527"/>
    </source>
</evidence>
<dbReference type="PROSITE" id="PS00107">
    <property type="entry name" value="PROTEIN_KINASE_ATP"/>
    <property type="match status" value="1"/>
</dbReference>
<evidence type="ECO:0000256" key="12">
    <source>
        <dbReference type="SAM" id="MobiDB-lite"/>
    </source>
</evidence>
<dbReference type="InterPro" id="IPR011009">
    <property type="entry name" value="Kinase-like_dom_sf"/>
</dbReference>
<keyword evidence="11" id="KW-0547">Nucleotide-binding</keyword>
<evidence type="ECO:0000313" key="14">
    <source>
        <dbReference type="EMBL" id="CAD5316034.1"/>
    </source>
</evidence>
<keyword evidence="3" id="KW-0808">Transferase</keyword>
<dbReference type="InterPro" id="IPR000719">
    <property type="entry name" value="Prot_kinase_dom"/>
</dbReference>
<evidence type="ECO:0000259" key="13">
    <source>
        <dbReference type="PROSITE" id="PS50011"/>
    </source>
</evidence>
<dbReference type="Pfam" id="PF13041">
    <property type="entry name" value="PPR_2"/>
    <property type="match status" value="1"/>
</dbReference>